<keyword evidence="4 11" id="KW-0418">Kinase</keyword>
<dbReference type="SMART" id="SM00091">
    <property type="entry name" value="PAS"/>
    <property type="match status" value="1"/>
</dbReference>
<dbReference type="InterPro" id="IPR013656">
    <property type="entry name" value="PAS_4"/>
</dbReference>
<dbReference type="InterPro" id="IPR041664">
    <property type="entry name" value="AAA_16"/>
</dbReference>
<evidence type="ECO:0000256" key="2">
    <source>
        <dbReference type="ARBA" id="ARBA00012438"/>
    </source>
</evidence>
<dbReference type="InterPro" id="IPR036890">
    <property type="entry name" value="HATPase_C_sf"/>
</dbReference>
<feature type="domain" description="Histidine kinase" evidence="8">
    <location>
        <begin position="1682"/>
        <end position="1940"/>
    </location>
</feature>
<dbReference type="PROSITE" id="PS50109">
    <property type="entry name" value="HIS_KIN"/>
    <property type="match status" value="1"/>
</dbReference>
<dbReference type="GO" id="GO:0004674">
    <property type="term" value="F:protein serine/threonine kinase activity"/>
    <property type="evidence" value="ECO:0007669"/>
    <property type="project" value="UniProtKB-KW"/>
</dbReference>
<keyword evidence="4 11" id="KW-0808">Transferase</keyword>
<dbReference type="Proteomes" id="UP000218418">
    <property type="component" value="Chromosome"/>
</dbReference>
<sequence length="1940" mass="218558">MVSIQGYHLDEELYNGSRTLVYRGIREHDQKPVVIKLLKNPYPNFNELLQFRNQYTITKNLDIPGIIHPYNLEAYQSGYALVMEDFGGISLQEYITGGYTASIQDILSIILQLTDILHDIHQNRVIHKDIKPANILIKPETKQIKLIDFSIASLLPKETQEIKNPNGLEGTLAYISPEQTGRMNRGIDYRSDYYSLGVTFYQLLTGELPFKSDDAMELVHCHIAKQPPVMKPHPNPLLNKERGQESGREIPQVLSDIVMKLMAKNAEDRYQSALGLQHDLKVCLKQLQKIDFIENFEIAQRDVCDRFIIPEKLYGRENEVQKLLTVFERVSKGNSELMLVAGFSGIGKTAVVNEVHKPIVKQRGYFIKGKFDQFNRNIPFSAFVQALRNLMGQLLSESSAQLLIWKDKILQALGNDGRVIIEVIPELEIIIGQQPPASKLSGAAAQNRFNLLFQRFIQVFTTEEHPLVIFLDDLQWADSASFNLMKLLMSKSNRGYLFLIGAYRDNEVFPAHPLMLTLAEITKAEAIVNTITLSPLSEVDINYLIADAFSCSREIAQTLTNLVYQKTKGNPFFTTQFLLGLYEEGLIKFNSEAGYWECDIAEVKKLSLTDDVVEFMIGRLQKLPERTREVLKLAACIGNSFDLATLAVVCDGTPEKIASDLWSGLQESFVIPETETYKFFQVEEGVENRSNNVTVGYRFLHDRVQQAAYSFIPDGQKQATHYHIGKLLLKHIPEKERKERIFEIVNHLNLGAILIETSEEKIKLAEFNLCAARKAKAATAYQATINYLNIGIELLPSDRWQAYYKMALDYHNLLAEANFLSGNFETMQQWIDIVLQQTENLLDKVEVYKIQIYAKISQKKPLEGIQVSLKALEQLGVDLPAEPKPEDIQKALQETNALIQAKGGISSLSSLPEMTDAKSLAKMQIYFTLAPAAYILSSKLFLLNALSEISLSIEHGNSPTSAAGYIHYSIALCGVIHDINSGYEFANLALKLAEQFGYKAIQAKTGLLAGALVLPWKQHPTESFALLETSYQTGLESGASEIAAFCRFYTGQLSYVIGQELSELEIKVAIYTQQIRQTNHALHISWNEMLRQVILNLQGKSENPCRLIGDAIDEEQMLEQYQATKNNLGLFNLYLHKLILCYWFEQDTDALSHAESATQYIGGVTAQVVVLLLCFYDTLVRLRVYYQLTEAEQSQTWKQVVENQQKLERWSSHAPMNFQHKLELIKAEKSRILGEKLEAIELYDKAISGAKENGYIQEEALANELAAKFYLSWGKEKVATSYMQEAYYCYARWGAKAKTDDLEKRYPDLLRPILQQSAQTLSVLETLSQISTQNMSIHSSTTRHSSSSKGVNDTLDFATVIKASQALSKTIQLEELLCQITQIILQNSGGDFCVLILPNRDGEWYLEAIATLEETELCSEQLKNNPNLPNKLINYVRNTRKIVVVDDLNTDLPVLDEYLLQKQPKSVICLPILNQGDLVGILYLKNQVTGGVFSSDRILILDFLCTQAAISLKNGSLYKSLEESNSLLNTLLQTIPDFFFAKDLQGRHIAVNSNLAEFFGKSIAEIIGKSDIELLPKEIAEPIMAKDKEIIRTEITETFEEVLPTNGVDKTYLTVKTPLRNSQGDAVGMIGITRDITERKQAEEAVIQKSQELEKALQELKQAQLQMVQNEKMATLGNLVAGVAHEVNNPIGFLKGSISNAEDYIKDIFGHLEIYQENYPSPEEEVIENAEDIDLEYLSEDLPKLLNSMRLATERIKDISTSLRTFSRADTSEKVACNIHEGIDSTILILKYRLKANEKRPAIEIIKQYGELPLIKCFLGQLNQVFMNIIANAIDALDTASEGKTFNEIQENPHKITIKTELNVEENTVLIRLRDNGSGMPESIRERIFDNLFTTKGVGKGTGLGLAIAKQIVEETHDGKLSCDSVLGEGTEFVIELPIC</sequence>
<dbReference type="PROSITE" id="PS00108">
    <property type="entry name" value="PROTEIN_KINASE_ST"/>
    <property type="match status" value="1"/>
</dbReference>
<evidence type="ECO:0000256" key="6">
    <source>
        <dbReference type="SAM" id="Coils"/>
    </source>
</evidence>
<comment type="catalytic activity">
    <reaction evidence="1">
        <text>ATP + protein L-histidine = ADP + protein N-phospho-L-histidine.</text>
        <dbReference type="EC" id="2.7.13.3"/>
    </reaction>
</comment>
<dbReference type="InterPro" id="IPR029016">
    <property type="entry name" value="GAF-like_dom_sf"/>
</dbReference>
<dbReference type="PRINTS" id="PR00344">
    <property type="entry name" value="BCTRLSENSOR"/>
</dbReference>
<dbReference type="GO" id="GO:0009882">
    <property type="term" value="F:blue light photoreceptor activity"/>
    <property type="evidence" value="ECO:0007669"/>
    <property type="project" value="UniProtKB-ARBA"/>
</dbReference>
<dbReference type="InterPro" id="IPR005467">
    <property type="entry name" value="His_kinase_dom"/>
</dbReference>
<dbReference type="Gene3D" id="3.30.450.20">
    <property type="entry name" value="PAS domain"/>
    <property type="match status" value="1"/>
</dbReference>
<keyword evidence="3" id="KW-0597">Phosphoprotein</keyword>
<dbReference type="Pfam" id="PF02518">
    <property type="entry name" value="HATPase_c"/>
    <property type="match status" value="1"/>
</dbReference>
<dbReference type="GO" id="GO:0005524">
    <property type="term" value="F:ATP binding"/>
    <property type="evidence" value="ECO:0007669"/>
    <property type="project" value="InterPro"/>
</dbReference>
<dbReference type="SUPFAM" id="SSF55874">
    <property type="entry name" value="ATPase domain of HSP90 chaperone/DNA topoisomerase II/histidine kinase"/>
    <property type="match status" value="1"/>
</dbReference>
<dbReference type="EMBL" id="AP018227">
    <property type="protein sequence ID" value="BAY82453.1"/>
    <property type="molecule type" value="Genomic_DNA"/>
</dbReference>
<evidence type="ECO:0000313" key="12">
    <source>
        <dbReference type="Proteomes" id="UP000218418"/>
    </source>
</evidence>
<dbReference type="PANTHER" id="PTHR43642:SF1">
    <property type="entry name" value="HYBRID SIGNAL TRANSDUCTION HISTIDINE KINASE G"/>
    <property type="match status" value="1"/>
</dbReference>
<dbReference type="CDD" id="cd00082">
    <property type="entry name" value="HisKA"/>
    <property type="match status" value="1"/>
</dbReference>
<dbReference type="SUPFAM" id="SSF55785">
    <property type="entry name" value="PYP-like sensor domain (PAS domain)"/>
    <property type="match status" value="1"/>
</dbReference>
<dbReference type="SMART" id="SM00220">
    <property type="entry name" value="S_TKc"/>
    <property type="match status" value="1"/>
</dbReference>
<dbReference type="EC" id="2.7.13.3" evidence="2"/>
<evidence type="ECO:0000256" key="1">
    <source>
        <dbReference type="ARBA" id="ARBA00000085"/>
    </source>
</evidence>
<reference evidence="11 12" key="1">
    <citation type="submission" date="2017-06" db="EMBL/GenBank/DDBJ databases">
        <title>Genome sequencing of cyanobaciteial culture collection at National Institute for Environmental Studies (NIES).</title>
        <authorList>
            <person name="Hirose Y."/>
            <person name="Shimura Y."/>
            <person name="Fujisawa T."/>
            <person name="Nakamura Y."/>
            <person name="Kawachi M."/>
        </authorList>
    </citation>
    <scope>NUCLEOTIDE SEQUENCE [LARGE SCALE GENOMIC DNA]</scope>
    <source>
        <strain evidence="11 12">NIES-267</strain>
    </source>
</reference>
<evidence type="ECO:0000256" key="5">
    <source>
        <dbReference type="ARBA" id="ARBA00023012"/>
    </source>
</evidence>
<dbReference type="PANTHER" id="PTHR43642">
    <property type="entry name" value="HYBRID SIGNAL TRANSDUCTION HISTIDINE KINASE G"/>
    <property type="match status" value="1"/>
</dbReference>
<feature type="domain" description="PAS" evidence="9">
    <location>
        <begin position="1524"/>
        <end position="1602"/>
    </location>
</feature>
<dbReference type="InterPro" id="IPR003018">
    <property type="entry name" value="GAF"/>
</dbReference>
<dbReference type="CDD" id="cd00130">
    <property type="entry name" value="PAS"/>
    <property type="match status" value="1"/>
</dbReference>
<dbReference type="InterPro" id="IPR003661">
    <property type="entry name" value="HisK_dim/P_dom"/>
</dbReference>
<proteinExistence type="predicted"/>
<dbReference type="InterPro" id="IPR011009">
    <property type="entry name" value="Kinase-like_dom_sf"/>
</dbReference>
<dbReference type="Gene3D" id="3.30.565.10">
    <property type="entry name" value="Histidine kinase-like ATPase, C-terminal domain"/>
    <property type="match status" value="1"/>
</dbReference>
<dbReference type="SMART" id="SM00065">
    <property type="entry name" value="GAF"/>
    <property type="match status" value="1"/>
</dbReference>
<dbReference type="PROSITE" id="PS50011">
    <property type="entry name" value="PROTEIN_KINASE_DOM"/>
    <property type="match status" value="1"/>
</dbReference>
<dbReference type="InterPro" id="IPR000719">
    <property type="entry name" value="Prot_kinase_dom"/>
</dbReference>
<evidence type="ECO:0000259" key="10">
    <source>
        <dbReference type="PROSITE" id="PS50113"/>
    </source>
</evidence>
<evidence type="ECO:0000256" key="3">
    <source>
        <dbReference type="ARBA" id="ARBA00022553"/>
    </source>
</evidence>
<dbReference type="InterPro" id="IPR053159">
    <property type="entry name" value="Hybrid_Histidine_Kinase"/>
</dbReference>
<evidence type="ECO:0000259" key="9">
    <source>
        <dbReference type="PROSITE" id="PS50112"/>
    </source>
</evidence>
<keyword evidence="11" id="KW-0723">Serine/threonine-protein kinase</keyword>
<dbReference type="InterPro" id="IPR027417">
    <property type="entry name" value="P-loop_NTPase"/>
</dbReference>
<dbReference type="Gene3D" id="3.40.50.300">
    <property type="entry name" value="P-loop containing nucleotide triphosphate hydrolases"/>
    <property type="match status" value="1"/>
</dbReference>
<dbReference type="CDD" id="cd14014">
    <property type="entry name" value="STKc_PknB_like"/>
    <property type="match status" value="1"/>
</dbReference>
<keyword evidence="5" id="KW-0902">Two-component regulatory system</keyword>
<dbReference type="OrthoDB" id="472667at2"/>
<dbReference type="Pfam" id="PF00069">
    <property type="entry name" value="Pkinase"/>
    <property type="match status" value="1"/>
</dbReference>
<accession>A0A1Z4LMK1</accession>
<protein>
    <recommendedName>
        <fullName evidence="2">histidine kinase</fullName>
        <ecNumber evidence="2">2.7.13.3</ecNumber>
    </recommendedName>
</protein>
<dbReference type="Gene3D" id="3.30.450.40">
    <property type="match status" value="1"/>
</dbReference>
<dbReference type="Pfam" id="PF01590">
    <property type="entry name" value="GAF"/>
    <property type="match status" value="1"/>
</dbReference>
<dbReference type="Pfam" id="PF08448">
    <property type="entry name" value="PAS_4"/>
    <property type="match status" value="1"/>
</dbReference>
<organism evidence="11 12">
    <name type="scientific">Calothrix parasitica NIES-267</name>
    <dbReference type="NCBI Taxonomy" id="1973488"/>
    <lineage>
        <taxon>Bacteria</taxon>
        <taxon>Bacillati</taxon>
        <taxon>Cyanobacteriota</taxon>
        <taxon>Cyanophyceae</taxon>
        <taxon>Nostocales</taxon>
        <taxon>Calotrichaceae</taxon>
        <taxon>Calothrix</taxon>
    </lineage>
</organism>
<dbReference type="InterPro" id="IPR035965">
    <property type="entry name" value="PAS-like_dom_sf"/>
</dbReference>
<gene>
    <name evidence="11" type="ORF">NIES267_19330</name>
</gene>
<dbReference type="InterPro" id="IPR008271">
    <property type="entry name" value="Ser/Thr_kinase_AS"/>
</dbReference>
<dbReference type="SUPFAM" id="SSF52540">
    <property type="entry name" value="P-loop containing nucleoside triphosphate hydrolases"/>
    <property type="match status" value="1"/>
</dbReference>
<dbReference type="InterPro" id="IPR003594">
    <property type="entry name" value="HATPase_dom"/>
</dbReference>
<evidence type="ECO:0000313" key="11">
    <source>
        <dbReference type="EMBL" id="BAY82453.1"/>
    </source>
</evidence>
<dbReference type="Gene3D" id="1.10.287.130">
    <property type="match status" value="1"/>
</dbReference>
<name>A0A1Z4LMK1_9CYAN</name>
<dbReference type="Pfam" id="PF13191">
    <property type="entry name" value="AAA_16"/>
    <property type="match status" value="1"/>
</dbReference>
<dbReference type="SMART" id="SM00387">
    <property type="entry name" value="HATPase_c"/>
    <property type="match status" value="1"/>
</dbReference>
<dbReference type="GO" id="GO:0000155">
    <property type="term" value="F:phosphorelay sensor kinase activity"/>
    <property type="evidence" value="ECO:0007669"/>
    <property type="project" value="InterPro"/>
</dbReference>
<feature type="domain" description="Protein kinase" evidence="7">
    <location>
        <begin position="7"/>
        <end position="281"/>
    </location>
</feature>
<keyword evidence="6" id="KW-0175">Coiled coil</keyword>
<evidence type="ECO:0000259" key="7">
    <source>
        <dbReference type="PROSITE" id="PS50011"/>
    </source>
</evidence>
<dbReference type="PROSITE" id="PS50112">
    <property type="entry name" value="PAS"/>
    <property type="match status" value="1"/>
</dbReference>
<dbReference type="SUPFAM" id="SSF55781">
    <property type="entry name" value="GAF domain-like"/>
    <property type="match status" value="1"/>
</dbReference>
<feature type="coiled-coil region" evidence="6">
    <location>
        <begin position="1639"/>
        <end position="1673"/>
    </location>
</feature>
<evidence type="ECO:0000256" key="4">
    <source>
        <dbReference type="ARBA" id="ARBA00022777"/>
    </source>
</evidence>
<dbReference type="Gene3D" id="3.30.200.20">
    <property type="entry name" value="Phosphorylase Kinase, domain 1"/>
    <property type="match status" value="1"/>
</dbReference>
<dbReference type="NCBIfam" id="TIGR00229">
    <property type="entry name" value="sensory_box"/>
    <property type="match status" value="1"/>
</dbReference>
<dbReference type="InterPro" id="IPR004358">
    <property type="entry name" value="Sig_transdc_His_kin-like_C"/>
</dbReference>
<dbReference type="PROSITE" id="PS50113">
    <property type="entry name" value="PAC"/>
    <property type="match status" value="1"/>
</dbReference>
<keyword evidence="12" id="KW-1185">Reference proteome</keyword>
<dbReference type="InterPro" id="IPR000014">
    <property type="entry name" value="PAS"/>
</dbReference>
<dbReference type="SUPFAM" id="SSF56112">
    <property type="entry name" value="Protein kinase-like (PK-like)"/>
    <property type="match status" value="1"/>
</dbReference>
<dbReference type="InterPro" id="IPR000700">
    <property type="entry name" value="PAS-assoc_C"/>
</dbReference>
<feature type="domain" description="PAC" evidence="10">
    <location>
        <begin position="1596"/>
        <end position="1648"/>
    </location>
</feature>
<dbReference type="Gene3D" id="1.10.510.10">
    <property type="entry name" value="Transferase(Phosphotransferase) domain 1"/>
    <property type="match status" value="1"/>
</dbReference>
<evidence type="ECO:0000259" key="8">
    <source>
        <dbReference type="PROSITE" id="PS50109"/>
    </source>
</evidence>